<organism evidence="1 2">
    <name type="scientific">Gossypium tomentosum</name>
    <name type="common">Hawaiian cotton</name>
    <name type="synonym">Gossypium sandvicense</name>
    <dbReference type="NCBI Taxonomy" id="34277"/>
    <lineage>
        <taxon>Eukaryota</taxon>
        <taxon>Viridiplantae</taxon>
        <taxon>Streptophyta</taxon>
        <taxon>Embryophyta</taxon>
        <taxon>Tracheophyta</taxon>
        <taxon>Spermatophyta</taxon>
        <taxon>Magnoliopsida</taxon>
        <taxon>eudicotyledons</taxon>
        <taxon>Gunneridae</taxon>
        <taxon>Pentapetalae</taxon>
        <taxon>rosids</taxon>
        <taxon>malvids</taxon>
        <taxon>Malvales</taxon>
        <taxon>Malvaceae</taxon>
        <taxon>Malvoideae</taxon>
        <taxon>Gossypium</taxon>
    </lineage>
</organism>
<dbReference type="AlphaFoldDB" id="A0A5D2M9G7"/>
<dbReference type="EMBL" id="CM017623">
    <property type="protein sequence ID" value="TYH87982.1"/>
    <property type="molecule type" value="Genomic_DNA"/>
</dbReference>
<keyword evidence="2" id="KW-1185">Reference proteome</keyword>
<sequence>MKGDFLSMKQLSEMKSTAGCNNYRDCFISICICNVYVLTQT</sequence>
<gene>
    <name evidence="1" type="ORF">ES332_D01G155900v1</name>
</gene>
<evidence type="ECO:0000313" key="1">
    <source>
        <dbReference type="EMBL" id="TYH87982.1"/>
    </source>
</evidence>
<proteinExistence type="predicted"/>
<protein>
    <submittedName>
        <fullName evidence="1">Uncharacterized protein</fullName>
    </submittedName>
</protein>
<evidence type="ECO:0000313" key="2">
    <source>
        <dbReference type="Proteomes" id="UP000322667"/>
    </source>
</evidence>
<reference evidence="1 2" key="1">
    <citation type="submission" date="2019-07" db="EMBL/GenBank/DDBJ databases">
        <title>WGS assembly of Gossypium tomentosum.</title>
        <authorList>
            <person name="Chen Z.J."/>
            <person name="Sreedasyam A."/>
            <person name="Ando A."/>
            <person name="Song Q."/>
            <person name="De L."/>
            <person name="Hulse-Kemp A."/>
            <person name="Ding M."/>
            <person name="Ye W."/>
            <person name="Kirkbride R."/>
            <person name="Jenkins J."/>
            <person name="Plott C."/>
            <person name="Lovell J."/>
            <person name="Lin Y.-M."/>
            <person name="Vaughn R."/>
            <person name="Liu B."/>
            <person name="Li W."/>
            <person name="Simpson S."/>
            <person name="Scheffler B."/>
            <person name="Saski C."/>
            <person name="Grover C."/>
            <person name="Hu G."/>
            <person name="Conover J."/>
            <person name="Carlson J."/>
            <person name="Shu S."/>
            <person name="Boston L."/>
            <person name="Williams M."/>
            <person name="Peterson D."/>
            <person name="Mcgee K."/>
            <person name="Jones D."/>
            <person name="Wendel J."/>
            <person name="Stelly D."/>
            <person name="Grimwood J."/>
            <person name="Schmutz J."/>
        </authorList>
    </citation>
    <scope>NUCLEOTIDE SEQUENCE [LARGE SCALE GENOMIC DNA]</scope>
    <source>
        <strain evidence="1">7179.01</strain>
    </source>
</reference>
<accession>A0A5D2M9G7</accession>
<dbReference type="Proteomes" id="UP000322667">
    <property type="component" value="Chromosome D01"/>
</dbReference>
<name>A0A5D2M9G7_GOSTO</name>